<evidence type="ECO:0000313" key="6">
    <source>
        <dbReference type="WBParaSite" id="Gr19_v10_g13422.t1"/>
    </source>
</evidence>
<dbReference type="Proteomes" id="UP000887572">
    <property type="component" value="Unplaced"/>
</dbReference>
<dbReference type="InterPro" id="IPR036812">
    <property type="entry name" value="NAD(P)_OxRdtase_dom_sf"/>
</dbReference>
<evidence type="ECO:0000259" key="4">
    <source>
        <dbReference type="Pfam" id="PF00248"/>
    </source>
</evidence>
<reference evidence="6" key="1">
    <citation type="submission" date="2022-11" db="UniProtKB">
        <authorList>
            <consortium name="WormBaseParasite"/>
        </authorList>
    </citation>
    <scope>IDENTIFICATION</scope>
</reference>
<accession>A0A914H228</accession>
<sequence length="153" mass="17235">MHEEGRLRAIGVSNFNVLHLEQLLKGGWARVAPAVNQCEFHPHWVQPELISFCTRHGIHFQAYSSLGSESNRKVLFQDDKIRAMAAKYDCSVPDFLLGWALSQGMSVLPRSQSREHIRANFIGASKVRVSAEDIEAVKAANRSKYCWDPEGVQ</sequence>
<dbReference type="Gene3D" id="3.20.20.100">
    <property type="entry name" value="NADP-dependent oxidoreductase domain"/>
    <property type="match status" value="1"/>
</dbReference>
<keyword evidence="5" id="KW-1185">Reference proteome</keyword>
<dbReference type="GO" id="GO:0016616">
    <property type="term" value="F:oxidoreductase activity, acting on the CH-OH group of donors, NAD or NADP as acceptor"/>
    <property type="evidence" value="ECO:0007669"/>
    <property type="project" value="UniProtKB-ARBA"/>
</dbReference>
<name>A0A914H228_GLORO</name>
<dbReference type="SUPFAM" id="SSF51430">
    <property type="entry name" value="NAD(P)-linked oxidoreductase"/>
    <property type="match status" value="1"/>
</dbReference>
<dbReference type="InterPro" id="IPR020471">
    <property type="entry name" value="AKR"/>
</dbReference>
<feature type="domain" description="NADP-dependent oxidoreductase" evidence="4">
    <location>
        <begin position="1"/>
        <end position="141"/>
    </location>
</feature>
<comment type="similarity">
    <text evidence="1">Belongs to the aldo/keto reductase family.</text>
</comment>
<keyword evidence="2" id="KW-0521">NADP</keyword>
<dbReference type="PANTHER" id="PTHR43827:SF3">
    <property type="entry name" value="NADP-DEPENDENT OXIDOREDUCTASE DOMAIN-CONTAINING PROTEIN"/>
    <property type="match status" value="1"/>
</dbReference>
<proteinExistence type="inferred from homology"/>
<evidence type="ECO:0000256" key="2">
    <source>
        <dbReference type="ARBA" id="ARBA00022857"/>
    </source>
</evidence>
<dbReference type="PRINTS" id="PR00069">
    <property type="entry name" value="ALDKETRDTASE"/>
</dbReference>
<organism evidence="5 6">
    <name type="scientific">Globodera rostochiensis</name>
    <name type="common">Golden nematode worm</name>
    <name type="synonym">Heterodera rostochiensis</name>
    <dbReference type="NCBI Taxonomy" id="31243"/>
    <lineage>
        <taxon>Eukaryota</taxon>
        <taxon>Metazoa</taxon>
        <taxon>Ecdysozoa</taxon>
        <taxon>Nematoda</taxon>
        <taxon>Chromadorea</taxon>
        <taxon>Rhabditida</taxon>
        <taxon>Tylenchina</taxon>
        <taxon>Tylenchomorpha</taxon>
        <taxon>Tylenchoidea</taxon>
        <taxon>Heteroderidae</taxon>
        <taxon>Heteroderinae</taxon>
        <taxon>Globodera</taxon>
    </lineage>
</organism>
<dbReference type="AlphaFoldDB" id="A0A914H228"/>
<keyword evidence="3" id="KW-0560">Oxidoreductase</keyword>
<dbReference type="PANTHER" id="PTHR43827">
    <property type="entry name" value="2,5-DIKETO-D-GLUCONIC ACID REDUCTASE"/>
    <property type="match status" value="1"/>
</dbReference>
<dbReference type="WBParaSite" id="Gr19_v10_g13422.t1">
    <property type="protein sequence ID" value="Gr19_v10_g13422.t1"/>
    <property type="gene ID" value="Gr19_v10_g13422"/>
</dbReference>
<dbReference type="InterPro" id="IPR023210">
    <property type="entry name" value="NADP_OxRdtase_dom"/>
</dbReference>
<evidence type="ECO:0000313" key="5">
    <source>
        <dbReference type="Proteomes" id="UP000887572"/>
    </source>
</evidence>
<evidence type="ECO:0000256" key="3">
    <source>
        <dbReference type="ARBA" id="ARBA00023002"/>
    </source>
</evidence>
<dbReference type="Pfam" id="PF00248">
    <property type="entry name" value="Aldo_ket_red"/>
    <property type="match status" value="1"/>
</dbReference>
<evidence type="ECO:0000256" key="1">
    <source>
        <dbReference type="ARBA" id="ARBA00007905"/>
    </source>
</evidence>
<protein>
    <submittedName>
        <fullName evidence="6">NADP-dependent oxidoreductase domain-containing protein</fullName>
    </submittedName>
</protein>